<evidence type="ECO:0000313" key="4">
    <source>
        <dbReference type="EMBL" id="PWJ21254.1"/>
    </source>
</evidence>
<reference evidence="4 6" key="3">
    <citation type="submission" date="2018-03" db="EMBL/GenBank/DDBJ databases">
        <title>Genomic Encyclopedia of Archaeal and Bacterial Type Strains, Phase II (KMG-II): from individual species to whole genera.</title>
        <authorList>
            <person name="Goeker M."/>
        </authorList>
    </citation>
    <scope>NUCLEOTIDE SEQUENCE [LARGE SCALE GENOMIC DNA]</scope>
    <source>
        <strain evidence="4 6">DSM 25227</strain>
    </source>
</reference>
<dbReference type="InterPro" id="IPR036271">
    <property type="entry name" value="Tet_transcr_reg_TetR-rel_C_sf"/>
</dbReference>
<dbReference type="EMBL" id="QGDJ01000002">
    <property type="protein sequence ID" value="PWJ21254.1"/>
    <property type="molecule type" value="Genomic_DNA"/>
</dbReference>
<dbReference type="InterPro" id="IPR050109">
    <property type="entry name" value="HTH-type_TetR-like_transc_reg"/>
</dbReference>
<dbReference type="InterPro" id="IPR013573">
    <property type="entry name" value="Tscrpt_reg_YcdC_C"/>
</dbReference>
<sequence length="204" mass="22789">MPEDGGATRIQLKNRALILEAALEVFSRDGFSGATLDDIAREAGLSKPNLLYYFPGKEAIYRALLDGLLETWLDPLRALDPEGTPLEEMLGYVRRKLALSRDYPRESRLFAGEILRGAPQMGDALSGELRRLVDARAVVIQGWMDAGRLAPSDPHHLIFSIWALTQHYADFEVQVRAVLGPGRGPWDEAEAHLETHFRRVLTAE</sequence>
<dbReference type="Gene3D" id="1.10.357.10">
    <property type="entry name" value="Tetracycline Repressor, domain 2"/>
    <property type="match status" value="1"/>
</dbReference>
<dbReference type="Gene3D" id="1.10.10.60">
    <property type="entry name" value="Homeodomain-like"/>
    <property type="match status" value="1"/>
</dbReference>
<dbReference type="Pfam" id="PF08362">
    <property type="entry name" value="TetR_C_3"/>
    <property type="match status" value="1"/>
</dbReference>
<keyword evidence="1 2" id="KW-0238">DNA-binding</keyword>
<evidence type="ECO:0000256" key="2">
    <source>
        <dbReference type="PROSITE-ProRule" id="PRU00335"/>
    </source>
</evidence>
<name>A0A2Y9AAP6_9RHOB</name>
<evidence type="ECO:0000313" key="6">
    <source>
        <dbReference type="Proteomes" id="UP000245839"/>
    </source>
</evidence>
<dbReference type="PRINTS" id="PR00455">
    <property type="entry name" value="HTHTETR"/>
</dbReference>
<dbReference type="SUPFAM" id="SSF46689">
    <property type="entry name" value="Homeodomain-like"/>
    <property type="match status" value="1"/>
</dbReference>
<feature type="DNA-binding region" description="H-T-H motif" evidence="2">
    <location>
        <begin position="35"/>
        <end position="54"/>
    </location>
</feature>
<dbReference type="AlphaFoldDB" id="A0A2Y9AAP6"/>
<dbReference type="SUPFAM" id="SSF48498">
    <property type="entry name" value="Tetracyclin repressor-like, C-terminal domain"/>
    <property type="match status" value="1"/>
</dbReference>
<dbReference type="PANTHER" id="PTHR30055">
    <property type="entry name" value="HTH-TYPE TRANSCRIPTIONAL REGULATOR RUTR"/>
    <property type="match status" value="1"/>
</dbReference>
<gene>
    <name evidence="4" type="ORF">BCF38_102504</name>
    <name evidence="5" type="ORF">SAMN05421539_102504</name>
</gene>
<feature type="domain" description="HTH tetR-type" evidence="3">
    <location>
        <begin position="12"/>
        <end position="72"/>
    </location>
</feature>
<evidence type="ECO:0000259" key="3">
    <source>
        <dbReference type="PROSITE" id="PS50977"/>
    </source>
</evidence>
<dbReference type="OrthoDB" id="2356263at2"/>
<dbReference type="GO" id="GO:0003700">
    <property type="term" value="F:DNA-binding transcription factor activity"/>
    <property type="evidence" value="ECO:0007669"/>
    <property type="project" value="TreeGrafter"/>
</dbReference>
<dbReference type="RefSeq" id="WP_109563579.1">
    <property type="nucleotide sequence ID" value="NZ_QGDJ01000002.1"/>
</dbReference>
<dbReference type="InterPro" id="IPR009057">
    <property type="entry name" value="Homeodomain-like_sf"/>
</dbReference>
<dbReference type="Proteomes" id="UP000245839">
    <property type="component" value="Unassembled WGS sequence"/>
</dbReference>
<organism evidence="5 7">
    <name type="scientific">Jannaschia seohaensis</name>
    <dbReference type="NCBI Taxonomy" id="475081"/>
    <lineage>
        <taxon>Bacteria</taxon>
        <taxon>Pseudomonadati</taxon>
        <taxon>Pseudomonadota</taxon>
        <taxon>Alphaproteobacteria</taxon>
        <taxon>Rhodobacterales</taxon>
        <taxon>Roseobacteraceae</taxon>
        <taxon>Jannaschia</taxon>
    </lineage>
</organism>
<proteinExistence type="predicted"/>
<reference evidence="7" key="1">
    <citation type="submission" date="2016-10" db="EMBL/GenBank/DDBJ databases">
        <authorList>
            <person name="Varghese N."/>
            <person name="Submissions S."/>
        </authorList>
    </citation>
    <scope>NUCLEOTIDE SEQUENCE [LARGE SCALE GENOMIC DNA]</scope>
    <source>
        <strain evidence="7">DSM 25227</strain>
    </source>
</reference>
<dbReference type="PANTHER" id="PTHR30055:SF196">
    <property type="entry name" value="HTH-TYPE TRANSCRIPTIONAL REGULATOR RUTR"/>
    <property type="match status" value="1"/>
</dbReference>
<dbReference type="GO" id="GO:0045892">
    <property type="term" value="P:negative regulation of DNA-templated transcription"/>
    <property type="evidence" value="ECO:0007669"/>
    <property type="project" value="InterPro"/>
</dbReference>
<keyword evidence="6" id="KW-1185">Reference proteome</keyword>
<dbReference type="Pfam" id="PF00440">
    <property type="entry name" value="TetR_N"/>
    <property type="match status" value="1"/>
</dbReference>
<dbReference type="EMBL" id="UETC01000002">
    <property type="protein sequence ID" value="SSA41664.1"/>
    <property type="molecule type" value="Genomic_DNA"/>
</dbReference>
<evidence type="ECO:0000313" key="5">
    <source>
        <dbReference type="EMBL" id="SSA41664.1"/>
    </source>
</evidence>
<dbReference type="Proteomes" id="UP000251571">
    <property type="component" value="Unassembled WGS sequence"/>
</dbReference>
<dbReference type="PROSITE" id="PS50977">
    <property type="entry name" value="HTH_TETR_2"/>
    <property type="match status" value="1"/>
</dbReference>
<evidence type="ECO:0000256" key="1">
    <source>
        <dbReference type="ARBA" id="ARBA00023125"/>
    </source>
</evidence>
<protein>
    <submittedName>
        <fullName evidence="4">AcrR family transcriptional regulator</fullName>
    </submittedName>
    <submittedName>
        <fullName evidence="5">DNA-binding transcriptional regulator, AcrR family</fullName>
    </submittedName>
</protein>
<accession>A0A2Y9AAP6</accession>
<dbReference type="GO" id="GO:0000976">
    <property type="term" value="F:transcription cis-regulatory region binding"/>
    <property type="evidence" value="ECO:0007669"/>
    <property type="project" value="TreeGrafter"/>
</dbReference>
<evidence type="ECO:0000313" key="7">
    <source>
        <dbReference type="Proteomes" id="UP000251571"/>
    </source>
</evidence>
<reference evidence="5" key="2">
    <citation type="submission" date="2016-10" db="EMBL/GenBank/DDBJ databases">
        <authorList>
            <person name="Cai Z."/>
        </authorList>
    </citation>
    <scope>NUCLEOTIDE SEQUENCE [LARGE SCALE GENOMIC DNA]</scope>
    <source>
        <strain evidence="5">DSM 25227</strain>
    </source>
</reference>
<dbReference type="InterPro" id="IPR001647">
    <property type="entry name" value="HTH_TetR"/>
</dbReference>